<evidence type="ECO:0000313" key="5">
    <source>
        <dbReference type="Proteomes" id="UP001516662"/>
    </source>
</evidence>
<sequence>MNIKSGVKGLDFILQGGIPLHSSVLLEGSPGTGKTTLGIQFLVEGAKNNEPGIYLSFEEFPSQIYQDMKPFGWNLDQYEDNKLIRVIGISPETIVKDMLNPDGLFEKLINELGCKRLVLDSLSVINYLIRDEYELRSSVYTFRNILRKKGITSLIITEENDNNCFEHYIFDGVIKLRKTDILEGVPQRTIEILKMRGADFIQGSHTYRLTNNEGVYLVPMNRNIRNIPLVGTENIPTGVKGIDMILGGGIPKGEIYLIDVDSHSNYKYILIALMVNQLKRGDKVFVLLPDDLTISLLSSFFEQYGLQLYNLIKKQDLLIIDQFNRITDKELHPYILKVDELSNEEFSNFIQKNIRNILLERKNKGENWLIIYDMNAALHLRGEQYIKNILPLVTSITRGLEFTSIRICNTRETSTVTSEQIKRKSTGIIKIWSDSKYQYVKVDKSPNGFTSRPYIMEEIEEQPYFKFV</sequence>
<name>A0ABR9QEM1_9BACI</name>
<accession>A0ABR9QEM1</accession>
<dbReference type="PROSITE" id="PS51146">
    <property type="entry name" value="KAIC"/>
    <property type="match status" value="1"/>
</dbReference>
<feature type="domain" description="KaiC" evidence="3">
    <location>
        <begin position="1"/>
        <end position="231"/>
    </location>
</feature>
<gene>
    <name evidence="4" type="ORF">IMZ08_02550</name>
</gene>
<evidence type="ECO:0000259" key="3">
    <source>
        <dbReference type="PROSITE" id="PS51146"/>
    </source>
</evidence>
<dbReference type="Gene3D" id="3.40.50.300">
    <property type="entry name" value="P-loop containing nucleotide triphosphate hydrolases"/>
    <property type="match status" value="2"/>
</dbReference>
<dbReference type="RefSeq" id="WP_193534425.1">
    <property type="nucleotide sequence ID" value="NZ_JADCLJ010000007.1"/>
</dbReference>
<evidence type="ECO:0000256" key="1">
    <source>
        <dbReference type="ARBA" id="ARBA00022741"/>
    </source>
</evidence>
<comment type="caution">
    <text evidence="4">The sequence shown here is derived from an EMBL/GenBank/DDBJ whole genome shotgun (WGS) entry which is preliminary data.</text>
</comment>
<evidence type="ECO:0000256" key="2">
    <source>
        <dbReference type="ARBA" id="ARBA00022840"/>
    </source>
</evidence>
<protein>
    <recommendedName>
        <fullName evidence="3">KaiC domain-containing protein</fullName>
    </recommendedName>
</protein>
<reference evidence="4 5" key="1">
    <citation type="submission" date="2020-10" db="EMBL/GenBank/DDBJ databases">
        <title>Bacillus sp. HD4P25, an endophyte from a halophyte.</title>
        <authorList>
            <person name="Sun J.-Q."/>
        </authorList>
    </citation>
    <scope>NUCLEOTIDE SEQUENCE [LARGE SCALE GENOMIC DNA]</scope>
    <source>
        <strain evidence="4 5">YIM 93174</strain>
    </source>
</reference>
<dbReference type="InterPro" id="IPR014774">
    <property type="entry name" value="KaiC-like_dom"/>
</dbReference>
<dbReference type="PANTHER" id="PTHR43637:SF2">
    <property type="entry name" value="PROTEIN GVPD 1"/>
    <property type="match status" value="1"/>
</dbReference>
<dbReference type="Pfam" id="PF06745">
    <property type="entry name" value="ATPase"/>
    <property type="match status" value="2"/>
</dbReference>
<dbReference type="SUPFAM" id="SSF52540">
    <property type="entry name" value="P-loop containing nucleoside triphosphate hydrolases"/>
    <property type="match status" value="2"/>
</dbReference>
<dbReference type="EMBL" id="JADCLJ010000007">
    <property type="protein sequence ID" value="MBE4906938.1"/>
    <property type="molecule type" value="Genomic_DNA"/>
</dbReference>
<evidence type="ECO:0000313" key="4">
    <source>
        <dbReference type="EMBL" id="MBE4906938.1"/>
    </source>
</evidence>
<keyword evidence="1" id="KW-0547">Nucleotide-binding</keyword>
<organism evidence="4 5">
    <name type="scientific">Litchfieldia luteola</name>
    <dbReference type="NCBI Taxonomy" id="682179"/>
    <lineage>
        <taxon>Bacteria</taxon>
        <taxon>Bacillati</taxon>
        <taxon>Bacillota</taxon>
        <taxon>Bacilli</taxon>
        <taxon>Bacillales</taxon>
        <taxon>Bacillaceae</taxon>
        <taxon>Litchfieldia</taxon>
    </lineage>
</organism>
<proteinExistence type="predicted"/>
<dbReference type="InterPro" id="IPR010624">
    <property type="entry name" value="KaiC_dom"/>
</dbReference>
<dbReference type="PANTHER" id="PTHR43637">
    <property type="entry name" value="UPF0273 PROTEIN TM_0370"/>
    <property type="match status" value="1"/>
</dbReference>
<dbReference type="Proteomes" id="UP001516662">
    <property type="component" value="Unassembled WGS sequence"/>
</dbReference>
<dbReference type="InterPro" id="IPR027417">
    <property type="entry name" value="P-loop_NTPase"/>
</dbReference>
<keyword evidence="2" id="KW-0067">ATP-binding</keyword>
<keyword evidence="5" id="KW-1185">Reference proteome</keyword>